<evidence type="ECO:0000313" key="2">
    <source>
        <dbReference type="EMBL" id="WRT69262.1"/>
    </source>
</evidence>
<dbReference type="GeneID" id="87958376"/>
<protein>
    <recommendedName>
        <fullName evidence="4">WSC domain-containing protein</fullName>
    </recommendedName>
</protein>
<feature type="chain" id="PRO_5047353115" description="WSC domain-containing protein" evidence="1">
    <location>
        <begin position="24"/>
        <end position="208"/>
    </location>
</feature>
<organism evidence="2 3">
    <name type="scientific">Kwoniella shivajii</name>
    <dbReference type="NCBI Taxonomy" id="564305"/>
    <lineage>
        <taxon>Eukaryota</taxon>
        <taxon>Fungi</taxon>
        <taxon>Dikarya</taxon>
        <taxon>Basidiomycota</taxon>
        <taxon>Agaricomycotina</taxon>
        <taxon>Tremellomycetes</taxon>
        <taxon>Tremellales</taxon>
        <taxon>Cryptococcaceae</taxon>
        <taxon>Kwoniella</taxon>
    </lineage>
</organism>
<keyword evidence="3" id="KW-1185">Reference proteome</keyword>
<name>A0ABZ1D5F0_9TREE</name>
<evidence type="ECO:0000313" key="3">
    <source>
        <dbReference type="Proteomes" id="UP001329825"/>
    </source>
</evidence>
<accession>A0ABZ1D5F0</accession>
<evidence type="ECO:0000256" key="1">
    <source>
        <dbReference type="SAM" id="SignalP"/>
    </source>
</evidence>
<reference evidence="2 3" key="1">
    <citation type="submission" date="2024-01" db="EMBL/GenBank/DDBJ databases">
        <title>Comparative genomics of Cryptococcus and Kwoniella reveals pathogenesis evolution and contrasting modes of karyotype evolution via chromosome fusion or intercentromeric recombination.</title>
        <authorList>
            <person name="Coelho M.A."/>
            <person name="David-Palma M."/>
            <person name="Shea T."/>
            <person name="Bowers K."/>
            <person name="McGinley-Smith S."/>
            <person name="Mohammad A.W."/>
            <person name="Gnirke A."/>
            <person name="Yurkov A.M."/>
            <person name="Nowrousian M."/>
            <person name="Sun S."/>
            <person name="Cuomo C.A."/>
            <person name="Heitman J."/>
        </authorList>
    </citation>
    <scope>NUCLEOTIDE SEQUENCE [LARGE SCALE GENOMIC DNA]</scope>
    <source>
        <strain evidence="2">CBS 11374</strain>
    </source>
</reference>
<feature type="signal peptide" evidence="1">
    <location>
        <begin position="1"/>
        <end position="23"/>
    </location>
</feature>
<keyword evidence="1" id="KW-0732">Signal</keyword>
<gene>
    <name evidence="2" type="ORF">IL334_006246</name>
</gene>
<sequence length="208" mass="22849">MFPIINISLLTAISLFTIHYASAYTFIGCTDTYQPQFTEPSVYHAGSASDCATHCTSLHTHYFYNQYNTGTCYCSNTSPRPLQFTYGASDMGGCEGTNYEVYAIDKPVDPMTFQGCYTTVSAPQHPGSSIPTLEGCFSACPSSKSVMYFPNPDTNSFDCKCGPTSTIDTTGGGSTTCGQYTWFTYTRDSISRRDQSLGKRRLSNQIIF</sequence>
<dbReference type="EMBL" id="CP141888">
    <property type="protein sequence ID" value="WRT69262.1"/>
    <property type="molecule type" value="Genomic_DNA"/>
</dbReference>
<proteinExistence type="predicted"/>
<evidence type="ECO:0008006" key="4">
    <source>
        <dbReference type="Google" id="ProtNLM"/>
    </source>
</evidence>
<dbReference type="Proteomes" id="UP001329825">
    <property type="component" value="Chromosome 8"/>
</dbReference>
<dbReference type="RefSeq" id="XP_062794001.1">
    <property type="nucleotide sequence ID" value="XM_062937950.1"/>
</dbReference>